<dbReference type="Proteomes" id="UP000276133">
    <property type="component" value="Unassembled WGS sequence"/>
</dbReference>
<sequence>MNTKSKLAVRFLDQPDRTYFYVGPNQIENFLNNSKLADLFADNLKIKTKVDSEANLDAVAERCWTWMMLANERKIKVMNIGTNEHIAKTSQQEQRRHNVVQRAKLVGSERHEEMSTTAFSSIGLPDKIVTIETVDFFKIKNGQHHETTALRAISASNLASRSFTTTITTITINN</sequence>
<dbReference type="AlphaFoldDB" id="A0A3M7QMQ3"/>
<proteinExistence type="predicted"/>
<protein>
    <submittedName>
        <fullName evidence="1">Uncharacterized protein</fullName>
    </submittedName>
</protein>
<organism evidence="1 2">
    <name type="scientific">Brachionus plicatilis</name>
    <name type="common">Marine rotifer</name>
    <name type="synonym">Brachionus muelleri</name>
    <dbReference type="NCBI Taxonomy" id="10195"/>
    <lineage>
        <taxon>Eukaryota</taxon>
        <taxon>Metazoa</taxon>
        <taxon>Spiralia</taxon>
        <taxon>Gnathifera</taxon>
        <taxon>Rotifera</taxon>
        <taxon>Eurotatoria</taxon>
        <taxon>Monogononta</taxon>
        <taxon>Pseudotrocha</taxon>
        <taxon>Ploima</taxon>
        <taxon>Brachionidae</taxon>
        <taxon>Brachionus</taxon>
    </lineage>
</organism>
<comment type="caution">
    <text evidence="1">The sequence shown here is derived from an EMBL/GenBank/DDBJ whole genome shotgun (WGS) entry which is preliminary data.</text>
</comment>
<dbReference type="EMBL" id="REGN01005653">
    <property type="protein sequence ID" value="RNA12602.1"/>
    <property type="molecule type" value="Genomic_DNA"/>
</dbReference>
<gene>
    <name evidence="1" type="ORF">BpHYR1_009089</name>
</gene>
<name>A0A3M7QMQ3_BRAPC</name>
<evidence type="ECO:0000313" key="1">
    <source>
        <dbReference type="EMBL" id="RNA12602.1"/>
    </source>
</evidence>
<reference evidence="1 2" key="1">
    <citation type="journal article" date="2018" name="Sci. Rep.">
        <title>Genomic signatures of local adaptation to the degree of environmental predictability in rotifers.</title>
        <authorList>
            <person name="Franch-Gras L."/>
            <person name="Hahn C."/>
            <person name="Garcia-Roger E.M."/>
            <person name="Carmona M.J."/>
            <person name="Serra M."/>
            <person name="Gomez A."/>
        </authorList>
    </citation>
    <scope>NUCLEOTIDE SEQUENCE [LARGE SCALE GENOMIC DNA]</scope>
    <source>
        <strain evidence="1">HYR1</strain>
    </source>
</reference>
<evidence type="ECO:0000313" key="2">
    <source>
        <dbReference type="Proteomes" id="UP000276133"/>
    </source>
</evidence>
<accession>A0A3M7QMQ3</accession>
<keyword evidence="2" id="KW-1185">Reference proteome</keyword>